<dbReference type="RefSeq" id="WP_158629790.1">
    <property type="nucleotide sequence ID" value="NZ_CP034413.3"/>
</dbReference>
<sequence length="57" mass="6725">MDSFTCSDCAHYYQHYIRTRRRFVEIHDGHCVAAPRAKNRTPDTPACDKFLPRPDRT</sequence>
<evidence type="ECO:0000313" key="1">
    <source>
        <dbReference type="EMBL" id="QQL05804.1"/>
    </source>
</evidence>
<reference evidence="2" key="1">
    <citation type="submission" date="2018-12" db="EMBL/GenBank/DDBJ databases">
        <title>Dusodibacter welbiota gen. nov., sp. nov., isolated from human faeces and emended description of the Oscillibacter genus.</title>
        <authorList>
            <person name="Le Roy T."/>
            <person name="Van der Smissen P."/>
            <person name="Delzenne N."/>
            <person name="Muccioli G."/>
            <person name="Collet J.F."/>
            <person name="Cani P.D."/>
        </authorList>
    </citation>
    <scope>NUCLEOTIDE SEQUENCE [LARGE SCALE GENOMIC DNA]</scope>
    <source>
        <strain evidence="2">J115</strain>
    </source>
</reference>
<gene>
    <name evidence="1" type="ORF">EIO64_18570</name>
</gene>
<dbReference type="Proteomes" id="UP000298642">
    <property type="component" value="Chromosome"/>
</dbReference>
<accession>A0A7T7D8N4</accession>
<dbReference type="EMBL" id="CP034413">
    <property type="protein sequence ID" value="QQL05804.1"/>
    <property type="molecule type" value="Genomic_DNA"/>
</dbReference>
<protein>
    <submittedName>
        <fullName evidence="1">Uncharacterized protein</fullName>
    </submittedName>
</protein>
<evidence type="ECO:0000313" key="2">
    <source>
        <dbReference type="Proteomes" id="UP000298642"/>
    </source>
</evidence>
<dbReference type="AlphaFoldDB" id="A0A7T7D8N4"/>
<keyword evidence="2" id="KW-1185">Reference proteome</keyword>
<name>A0A7T7D8N4_9FIRM</name>
<proteinExistence type="predicted"/>
<dbReference type="KEGG" id="obj:EIO64_18570"/>
<organism evidence="1 2">
    <name type="scientific">Dysosmobacter welbionis</name>
    <dbReference type="NCBI Taxonomy" id="2093857"/>
    <lineage>
        <taxon>Bacteria</taxon>
        <taxon>Bacillati</taxon>
        <taxon>Bacillota</taxon>
        <taxon>Clostridia</taxon>
        <taxon>Eubacteriales</taxon>
        <taxon>Oscillospiraceae</taxon>
        <taxon>Dysosmobacter</taxon>
    </lineage>
</organism>